<dbReference type="AlphaFoldDB" id="A0A2S5THT9"/>
<organism evidence="1 2">
    <name type="scientific">Solimonas fluminis</name>
    <dbReference type="NCBI Taxonomy" id="2086571"/>
    <lineage>
        <taxon>Bacteria</taxon>
        <taxon>Pseudomonadati</taxon>
        <taxon>Pseudomonadota</taxon>
        <taxon>Gammaproteobacteria</taxon>
        <taxon>Nevskiales</taxon>
        <taxon>Nevskiaceae</taxon>
        <taxon>Solimonas</taxon>
    </lineage>
</organism>
<accession>A0A2S5THT9</accession>
<protein>
    <submittedName>
        <fullName evidence="1">Uncharacterized protein</fullName>
    </submittedName>
</protein>
<sequence>MSVELCITRAEFGAGNDDDPSTLEEWLAQGASDTELRRLPDNGEGFVLWLGKSAHAKPGLDGDQGNVSTKWPDTALYRKMLRIAAALGARVQDDEGGVYLKDGGWAFEPDGRG</sequence>
<reference evidence="1 2" key="1">
    <citation type="submission" date="2018-02" db="EMBL/GenBank/DDBJ databases">
        <title>Genome sequencing of Solimonas sp. HR-BB.</title>
        <authorList>
            <person name="Lee Y."/>
            <person name="Jeon C.O."/>
        </authorList>
    </citation>
    <scope>NUCLEOTIDE SEQUENCE [LARGE SCALE GENOMIC DNA]</scope>
    <source>
        <strain evidence="1 2">HR-BB</strain>
    </source>
</reference>
<dbReference type="Proteomes" id="UP000238220">
    <property type="component" value="Unassembled WGS sequence"/>
</dbReference>
<comment type="caution">
    <text evidence="1">The sequence shown here is derived from an EMBL/GenBank/DDBJ whole genome shotgun (WGS) entry which is preliminary data.</text>
</comment>
<evidence type="ECO:0000313" key="2">
    <source>
        <dbReference type="Proteomes" id="UP000238220"/>
    </source>
</evidence>
<keyword evidence="2" id="KW-1185">Reference proteome</keyword>
<evidence type="ECO:0000313" key="1">
    <source>
        <dbReference type="EMBL" id="PPE74531.1"/>
    </source>
</evidence>
<gene>
    <name evidence="1" type="ORF">C3942_07140</name>
</gene>
<dbReference type="OrthoDB" id="981250at2"/>
<dbReference type="RefSeq" id="WP_104229689.1">
    <property type="nucleotide sequence ID" value="NZ_PSNW01000003.1"/>
</dbReference>
<proteinExistence type="predicted"/>
<name>A0A2S5THT9_9GAMM</name>
<dbReference type="EMBL" id="PSNW01000003">
    <property type="protein sequence ID" value="PPE74531.1"/>
    <property type="molecule type" value="Genomic_DNA"/>
</dbReference>